<protein>
    <submittedName>
        <fullName evidence="2">Uncharacterized protein</fullName>
    </submittedName>
</protein>
<feature type="region of interest" description="Disordered" evidence="1">
    <location>
        <begin position="1"/>
        <end position="64"/>
    </location>
</feature>
<evidence type="ECO:0000313" key="3">
    <source>
        <dbReference type="Proteomes" id="UP000314294"/>
    </source>
</evidence>
<feature type="compositionally biased region" description="Basic and acidic residues" evidence="1">
    <location>
        <begin position="22"/>
        <end position="48"/>
    </location>
</feature>
<name>A0A4Z2ISJ5_9TELE</name>
<feature type="compositionally biased region" description="Basic and acidic residues" evidence="1">
    <location>
        <begin position="55"/>
        <end position="64"/>
    </location>
</feature>
<accession>A0A4Z2ISJ5</accession>
<feature type="compositionally biased region" description="Acidic residues" evidence="1">
    <location>
        <begin position="1"/>
        <end position="11"/>
    </location>
</feature>
<reference evidence="2 3" key="1">
    <citation type="submission" date="2019-03" db="EMBL/GenBank/DDBJ databases">
        <title>First draft genome of Liparis tanakae, snailfish: a comprehensive survey of snailfish specific genes.</title>
        <authorList>
            <person name="Kim W."/>
            <person name="Song I."/>
            <person name="Jeong J.-H."/>
            <person name="Kim D."/>
            <person name="Kim S."/>
            <person name="Ryu S."/>
            <person name="Song J.Y."/>
            <person name="Lee S.K."/>
        </authorList>
    </citation>
    <scope>NUCLEOTIDE SEQUENCE [LARGE SCALE GENOMIC DNA]</scope>
    <source>
        <tissue evidence="2">Muscle</tissue>
    </source>
</reference>
<keyword evidence="3" id="KW-1185">Reference proteome</keyword>
<organism evidence="2 3">
    <name type="scientific">Liparis tanakae</name>
    <name type="common">Tanaka's snailfish</name>
    <dbReference type="NCBI Taxonomy" id="230148"/>
    <lineage>
        <taxon>Eukaryota</taxon>
        <taxon>Metazoa</taxon>
        <taxon>Chordata</taxon>
        <taxon>Craniata</taxon>
        <taxon>Vertebrata</taxon>
        <taxon>Euteleostomi</taxon>
        <taxon>Actinopterygii</taxon>
        <taxon>Neopterygii</taxon>
        <taxon>Teleostei</taxon>
        <taxon>Neoteleostei</taxon>
        <taxon>Acanthomorphata</taxon>
        <taxon>Eupercaria</taxon>
        <taxon>Perciformes</taxon>
        <taxon>Cottioidei</taxon>
        <taxon>Cottales</taxon>
        <taxon>Liparidae</taxon>
        <taxon>Liparis</taxon>
    </lineage>
</organism>
<gene>
    <name evidence="2" type="ORF">EYF80_009577</name>
</gene>
<comment type="caution">
    <text evidence="2">The sequence shown here is derived from an EMBL/GenBank/DDBJ whole genome shotgun (WGS) entry which is preliminary data.</text>
</comment>
<proteinExistence type="predicted"/>
<sequence length="64" mass="7355">MTEEEEDDEGEVMDKGLGPRSQSEEVGRRDRVKETRRGRTIGDKEVKKQTKKVGHRGENQIEAE</sequence>
<evidence type="ECO:0000256" key="1">
    <source>
        <dbReference type="SAM" id="MobiDB-lite"/>
    </source>
</evidence>
<dbReference type="Proteomes" id="UP000314294">
    <property type="component" value="Unassembled WGS sequence"/>
</dbReference>
<dbReference type="EMBL" id="SRLO01000056">
    <property type="protein sequence ID" value="TNN80252.1"/>
    <property type="molecule type" value="Genomic_DNA"/>
</dbReference>
<dbReference type="AlphaFoldDB" id="A0A4Z2ISJ5"/>
<evidence type="ECO:0000313" key="2">
    <source>
        <dbReference type="EMBL" id="TNN80252.1"/>
    </source>
</evidence>